<feature type="transmembrane region" description="Helical" evidence="5">
    <location>
        <begin position="381"/>
        <end position="398"/>
    </location>
</feature>
<evidence type="ECO:0000259" key="6">
    <source>
        <dbReference type="Pfam" id="PF04932"/>
    </source>
</evidence>
<feature type="transmembrane region" description="Helical" evidence="5">
    <location>
        <begin position="110"/>
        <end position="133"/>
    </location>
</feature>
<dbReference type="GO" id="GO:0016020">
    <property type="term" value="C:membrane"/>
    <property type="evidence" value="ECO:0007669"/>
    <property type="project" value="UniProtKB-SubCell"/>
</dbReference>
<feature type="transmembrane region" description="Helical" evidence="5">
    <location>
        <begin position="182"/>
        <end position="214"/>
    </location>
</feature>
<feature type="domain" description="O-antigen ligase-related" evidence="6">
    <location>
        <begin position="184"/>
        <end position="343"/>
    </location>
</feature>
<dbReference type="RefSeq" id="WP_164679942.1">
    <property type="nucleotide sequence ID" value="NZ_CP049057.1"/>
</dbReference>
<feature type="transmembrane region" description="Helical" evidence="5">
    <location>
        <begin position="357"/>
        <end position="376"/>
    </location>
</feature>
<evidence type="ECO:0000256" key="4">
    <source>
        <dbReference type="ARBA" id="ARBA00023136"/>
    </source>
</evidence>
<evidence type="ECO:0000256" key="5">
    <source>
        <dbReference type="SAM" id="Phobius"/>
    </source>
</evidence>
<dbReference type="InterPro" id="IPR007016">
    <property type="entry name" value="O-antigen_ligase-rel_domated"/>
</dbReference>
<feature type="transmembrane region" description="Helical" evidence="5">
    <location>
        <begin position="84"/>
        <end position="101"/>
    </location>
</feature>
<evidence type="ECO:0000256" key="2">
    <source>
        <dbReference type="ARBA" id="ARBA00022692"/>
    </source>
</evidence>
<evidence type="ECO:0000256" key="3">
    <source>
        <dbReference type="ARBA" id="ARBA00022989"/>
    </source>
</evidence>
<feature type="transmembrane region" description="Helical" evidence="5">
    <location>
        <begin position="58"/>
        <end position="78"/>
    </location>
</feature>
<accession>A0A6G6GN62</accession>
<dbReference type="Pfam" id="PF04932">
    <property type="entry name" value="Wzy_C"/>
    <property type="match status" value="1"/>
</dbReference>
<sequence length="407" mass="46257">MRILLSSIYPYVFLLLYLTIPFDEYMRALPNILLIVLAVSFPFVVTKADLHKLKRLPTILFIAFILFVFFLALGMGRLEADSSVLQKIALAMGLAILYVPIQGFKKIKKAIIFSSVAAIIFSTVSIVVGVYQGAEFEFLNSGNLIEAMLVDRIYLGLLCILSIIASYSSLKKTYHPSNRYYVGAIILNVFFILLIVSRIAIIALIVLFILGIFYRRSKSTQIIFVAATLFLGLALTFILNNDFRKKILYTPADTESQGLVANTLEMEPRTIIWNCALKISETNNFLWQGMGFTKTNKELLSCYQDTVDDKEKRAWLMATKYNTHNQFLDIYLASGAIGILLFVGFILFVFLRNKRQFFPTALLCSLVLFLLVENLFHRQIGAYYVGFVLIMLLIKPITPQKEERLIT</sequence>
<keyword evidence="7" id="KW-0436">Ligase</keyword>
<dbReference type="InterPro" id="IPR051533">
    <property type="entry name" value="WaaL-like"/>
</dbReference>
<keyword evidence="3 5" id="KW-1133">Transmembrane helix</keyword>
<dbReference type="PANTHER" id="PTHR37422">
    <property type="entry name" value="TEICHURONIC ACID BIOSYNTHESIS PROTEIN TUAE"/>
    <property type="match status" value="1"/>
</dbReference>
<reference evidence="7 8" key="1">
    <citation type="submission" date="2020-02" db="EMBL/GenBank/DDBJ databases">
        <title>Complete genome sequence of Flavobacteriaceae bacterium.</title>
        <authorList>
            <person name="Kim S.-J."/>
            <person name="Kim Y.-S."/>
            <person name="Kim K.-H."/>
        </authorList>
    </citation>
    <scope>NUCLEOTIDE SEQUENCE [LARGE SCALE GENOMIC DNA]</scope>
    <source>
        <strain evidence="7 8">RR4-40</strain>
    </source>
</reference>
<feature type="transmembrane region" description="Helical" evidence="5">
    <location>
        <begin position="7"/>
        <end position="22"/>
    </location>
</feature>
<dbReference type="Proteomes" id="UP000505306">
    <property type="component" value="Chromosome"/>
</dbReference>
<proteinExistence type="predicted"/>
<protein>
    <submittedName>
        <fullName evidence="7">O-antigen ligase family protein</fullName>
    </submittedName>
</protein>
<dbReference type="AlphaFoldDB" id="A0A6G6GN62"/>
<feature type="transmembrane region" description="Helical" evidence="5">
    <location>
        <begin position="220"/>
        <end position="239"/>
    </location>
</feature>
<feature type="transmembrane region" description="Helical" evidence="5">
    <location>
        <begin position="153"/>
        <end position="170"/>
    </location>
</feature>
<keyword evidence="2 5" id="KW-0812">Transmembrane</keyword>
<gene>
    <name evidence="7" type="ORF">G5B37_10240</name>
</gene>
<dbReference type="PANTHER" id="PTHR37422:SF13">
    <property type="entry name" value="LIPOPOLYSACCHARIDE BIOSYNTHESIS PROTEIN PA4999-RELATED"/>
    <property type="match status" value="1"/>
</dbReference>
<comment type="subcellular location">
    <subcellularLocation>
        <location evidence="1">Membrane</location>
        <topology evidence="1">Multi-pass membrane protein</topology>
    </subcellularLocation>
</comment>
<name>A0A6G6GN62_9FLAO</name>
<dbReference type="EMBL" id="CP049057">
    <property type="protein sequence ID" value="QIE59930.1"/>
    <property type="molecule type" value="Genomic_DNA"/>
</dbReference>
<keyword evidence="4 5" id="KW-0472">Membrane</keyword>
<dbReference type="GO" id="GO:0016874">
    <property type="term" value="F:ligase activity"/>
    <property type="evidence" value="ECO:0007669"/>
    <property type="project" value="UniProtKB-KW"/>
</dbReference>
<organism evidence="7 8">
    <name type="scientific">Rasiella rasia</name>
    <dbReference type="NCBI Taxonomy" id="2744027"/>
    <lineage>
        <taxon>Bacteria</taxon>
        <taxon>Pseudomonadati</taxon>
        <taxon>Bacteroidota</taxon>
        <taxon>Flavobacteriia</taxon>
        <taxon>Flavobacteriales</taxon>
        <taxon>Flavobacteriaceae</taxon>
        <taxon>Rasiella</taxon>
    </lineage>
</organism>
<feature type="transmembrane region" description="Helical" evidence="5">
    <location>
        <begin position="28"/>
        <end position="46"/>
    </location>
</feature>
<feature type="transmembrane region" description="Helical" evidence="5">
    <location>
        <begin position="330"/>
        <end position="351"/>
    </location>
</feature>
<dbReference type="KEGG" id="mgel:G5B37_10240"/>
<evidence type="ECO:0000313" key="8">
    <source>
        <dbReference type="Proteomes" id="UP000505306"/>
    </source>
</evidence>
<evidence type="ECO:0000256" key="1">
    <source>
        <dbReference type="ARBA" id="ARBA00004141"/>
    </source>
</evidence>
<keyword evidence="8" id="KW-1185">Reference proteome</keyword>
<evidence type="ECO:0000313" key="7">
    <source>
        <dbReference type="EMBL" id="QIE59930.1"/>
    </source>
</evidence>